<dbReference type="Proteomes" id="UP001556367">
    <property type="component" value="Unassembled WGS sequence"/>
</dbReference>
<dbReference type="EMBL" id="JASNQZ010000002">
    <property type="protein sequence ID" value="KAL0959702.1"/>
    <property type="molecule type" value="Genomic_DNA"/>
</dbReference>
<feature type="compositionally biased region" description="Basic and acidic residues" evidence="1">
    <location>
        <begin position="44"/>
        <end position="54"/>
    </location>
</feature>
<feature type="compositionally biased region" description="Basic and acidic residues" evidence="1">
    <location>
        <begin position="24"/>
        <end position="35"/>
    </location>
</feature>
<proteinExistence type="predicted"/>
<keyword evidence="3" id="KW-1185">Reference proteome</keyword>
<evidence type="ECO:0000256" key="1">
    <source>
        <dbReference type="SAM" id="MobiDB-lite"/>
    </source>
</evidence>
<sequence>MSFDLTNYQPQFKGESMFGPGSKGKAEAKAEKSLPSEDVAMAAARDKRGLSDDARPPLEDHVFQTIFLDKEGSSSMWTKDEIDKDKVILEKWWKQQSHRWQHYAGTVPWMMFLNGKRHTHFAGAWTILNMHEIAVCSGFAAAYRLGAPFPFSQKEGCGRLFKLTLGASHGVRARPEDREGFLA</sequence>
<accession>A0ABR3JX60</accession>
<gene>
    <name evidence="2" type="ORF">HGRIS_011397</name>
</gene>
<organism evidence="2 3">
    <name type="scientific">Hohenbuehelia grisea</name>
    <dbReference type="NCBI Taxonomy" id="104357"/>
    <lineage>
        <taxon>Eukaryota</taxon>
        <taxon>Fungi</taxon>
        <taxon>Dikarya</taxon>
        <taxon>Basidiomycota</taxon>
        <taxon>Agaricomycotina</taxon>
        <taxon>Agaricomycetes</taxon>
        <taxon>Agaricomycetidae</taxon>
        <taxon>Agaricales</taxon>
        <taxon>Pleurotineae</taxon>
        <taxon>Pleurotaceae</taxon>
        <taxon>Hohenbuehelia</taxon>
    </lineage>
</organism>
<reference evidence="3" key="1">
    <citation type="submission" date="2024-06" db="EMBL/GenBank/DDBJ databases">
        <title>Multi-omics analyses provide insights into the biosynthesis of the anticancer antibiotic pleurotin in Hohenbuehelia grisea.</title>
        <authorList>
            <person name="Weaver J.A."/>
            <person name="Alberti F."/>
        </authorList>
    </citation>
    <scope>NUCLEOTIDE SEQUENCE [LARGE SCALE GENOMIC DNA]</scope>
    <source>
        <strain evidence="3">T-177</strain>
    </source>
</reference>
<feature type="compositionally biased region" description="Polar residues" evidence="1">
    <location>
        <begin position="1"/>
        <end position="10"/>
    </location>
</feature>
<evidence type="ECO:0000313" key="2">
    <source>
        <dbReference type="EMBL" id="KAL0959702.1"/>
    </source>
</evidence>
<evidence type="ECO:0000313" key="3">
    <source>
        <dbReference type="Proteomes" id="UP001556367"/>
    </source>
</evidence>
<feature type="region of interest" description="Disordered" evidence="1">
    <location>
        <begin position="1"/>
        <end position="54"/>
    </location>
</feature>
<comment type="caution">
    <text evidence="2">The sequence shown here is derived from an EMBL/GenBank/DDBJ whole genome shotgun (WGS) entry which is preliminary data.</text>
</comment>
<protein>
    <submittedName>
        <fullName evidence="2">Uncharacterized protein</fullName>
    </submittedName>
</protein>
<name>A0ABR3JX60_9AGAR</name>